<dbReference type="AlphaFoldDB" id="A0A845B4F2"/>
<evidence type="ECO:0000256" key="1">
    <source>
        <dbReference type="SAM" id="MobiDB-lite"/>
    </source>
</evidence>
<dbReference type="EMBL" id="SNVJ01000003">
    <property type="protein sequence ID" value="MXP62533.1"/>
    <property type="molecule type" value="Genomic_DNA"/>
</dbReference>
<proteinExistence type="predicted"/>
<keyword evidence="4" id="KW-1185">Reference proteome</keyword>
<reference evidence="3 4" key="1">
    <citation type="submission" date="2019-03" db="EMBL/GenBank/DDBJ databases">
        <title>Roseomonas sp. a novel Roseomonas species isolated from Sea whip Gorgonian.</title>
        <authorList>
            <person name="Li F."/>
            <person name="Pan X."/>
            <person name="Huang S."/>
            <person name="Li Z."/>
            <person name="Meng B."/>
        </authorList>
    </citation>
    <scope>NUCLEOTIDE SEQUENCE [LARGE SCALE GENOMIC DNA]</scope>
    <source>
        <strain evidence="3 4">M0104</strain>
    </source>
</reference>
<sequence length="111" mass="11652">MVPRSLSCAPPSRGPAGRREAQPAPGCLAARRRARPGLAVAIPCGRGSYPSGHAAAAPPGEFFAWVAAESLVAKALRHPLIAEKKAEPRWLKAAGYWKLGQAAVHEQHSGD</sequence>
<evidence type="ECO:0000313" key="3">
    <source>
        <dbReference type="EMBL" id="MXP62533.1"/>
    </source>
</evidence>
<comment type="caution">
    <text evidence="3">The sequence shown here is derived from an EMBL/GenBank/DDBJ whole genome shotgun (WGS) entry which is preliminary data.</text>
</comment>
<dbReference type="RefSeq" id="WP_160935666.1">
    <property type="nucleotide sequence ID" value="NZ_SNVJ01000003.1"/>
</dbReference>
<feature type="region of interest" description="Disordered" evidence="1">
    <location>
        <begin position="1"/>
        <end position="25"/>
    </location>
</feature>
<dbReference type="InterPro" id="IPR039261">
    <property type="entry name" value="FNR_nucleotide-bd"/>
</dbReference>
<dbReference type="Gene3D" id="3.40.50.80">
    <property type="entry name" value="Nucleotide-binding domain of ferredoxin-NADP reductase (FNR) module"/>
    <property type="match status" value="1"/>
</dbReference>
<accession>A0A845B4F2</accession>
<feature type="domain" description="SIP-like Rossmann fold" evidence="2">
    <location>
        <begin position="54"/>
        <end position="100"/>
    </location>
</feature>
<protein>
    <recommendedName>
        <fullName evidence="2">SIP-like Rossmann fold domain-containing protein</fullName>
    </recommendedName>
</protein>
<dbReference type="OrthoDB" id="9814826at2"/>
<organism evidence="3 4">
    <name type="scientific">Teichococcus coralli</name>
    <dbReference type="NCBI Taxonomy" id="2545983"/>
    <lineage>
        <taxon>Bacteria</taxon>
        <taxon>Pseudomonadati</taxon>
        <taxon>Pseudomonadota</taxon>
        <taxon>Alphaproteobacteria</taxon>
        <taxon>Acetobacterales</taxon>
        <taxon>Roseomonadaceae</taxon>
        <taxon>Roseomonas</taxon>
    </lineage>
</organism>
<dbReference type="Pfam" id="PF04954">
    <property type="entry name" value="SIP"/>
    <property type="match status" value="1"/>
</dbReference>
<dbReference type="Proteomes" id="UP000460715">
    <property type="component" value="Unassembled WGS sequence"/>
</dbReference>
<evidence type="ECO:0000259" key="2">
    <source>
        <dbReference type="Pfam" id="PF04954"/>
    </source>
</evidence>
<dbReference type="InterPro" id="IPR007037">
    <property type="entry name" value="SIP_rossman_dom"/>
</dbReference>
<name>A0A845B4F2_9PROT</name>
<gene>
    <name evidence="3" type="ORF">E0493_04090</name>
</gene>
<evidence type="ECO:0000313" key="4">
    <source>
        <dbReference type="Proteomes" id="UP000460715"/>
    </source>
</evidence>